<accession>A0AAU7F7L4</accession>
<dbReference type="Gene3D" id="2.130.10.10">
    <property type="entry name" value="YVTN repeat-like/Quinoprotein amine dehydrogenase"/>
    <property type="match status" value="2"/>
</dbReference>
<evidence type="ECO:0000313" key="2">
    <source>
        <dbReference type="EMBL" id="XBM00141.1"/>
    </source>
</evidence>
<organism evidence="2">
    <name type="scientific">Chitinibacter mangrovi</name>
    <dbReference type="NCBI Taxonomy" id="3153927"/>
    <lineage>
        <taxon>Bacteria</taxon>
        <taxon>Pseudomonadati</taxon>
        <taxon>Pseudomonadota</taxon>
        <taxon>Betaproteobacteria</taxon>
        <taxon>Neisseriales</taxon>
        <taxon>Chitinibacteraceae</taxon>
        <taxon>Chitinibacter</taxon>
    </lineage>
</organism>
<proteinExistence type="predicted"/>
<dbReference type="SUPFAM" id="SSF50998">
    <property type="entry name" value="Quinoprotein alcohol dehydrogenase-like"/>
    <property type="match status" value="1"/>
</dbReference>
<dbReference type="KEGG" id="cmav:ABHF33_13895"/>
<dbReference type="Pfam" id="PF13360">
    <property type="entry name" value="PQQ_2"/>
    <property type="match status" value="1"/>
</dbReference>
<dbReference type="InterPro" id="IPR018391">
    <property type="entry name" value="PQQ_b-propeller_rpt"/>
</dbReference>
<dbReference type="PANTHER" id="PTHR34512">
    <property type="entry name" value="CELL SURFACE PROTEIN"/>
    <property type="match status" value="1"/>
</dbReference>
<dbReference type="InterPro" id="IPR011047">
    <property type="entry name" value="Quinoprotein_ADH-like_sf"/>
</dbReference>
<protein>
    <submittedName>
        <fullName evidence="2">PQQ-binding-like beta-propeller repeat protein</fullName>
    </submittedName>
</protein>
<gene>
    <name evidence="2" type="ORF">ABHF33_13895</name>
</gene>
<reference evidence="2" key="1">
    <citation type="submission" date="2024-05" db="EMBL/GenBank/DDBJ databases">
        <authorList>
            <person name="Yang L."/>
            <person name="Pan L."/>
        </authorList>
    </citation>
    <scope>NUCLEOTIDE SEQUENCE</scope>
    <source>
        <strain evidence="2">FCG-7</strain>
    </source>
</reference>
<dbReference type="EMBL" id="CP157355">
    <property type="protein sequence ID" value="XBM00141.1"/>
    <property type="molecule type" value="Genomic_DNA"/>
</dbReference>
<dbReference type="AlphaFoldDB" id="A0AAU7F7L4"/>
<dbReference type="InterPro" id="IPR015943">
    <property type="entry name" value="WD40/YVTN_repeat-like_dom_sf"/>
</dbReference>
<dbReference type="InterPro" id="IPR002372">
    <property type="entry name" value="PQQ_rpt_dom"/>
</dbReference>
<dbReference type="PANTHER" id="PTHR34512:SF30">
    <property type="entry name" value="OUTER MEMBRANE PROTEIN ASSEMBLY FACTOR BAMB"/>
    <property type="match status" value="1"/>
</dbReference>
<evidence type="ECO:0000259" key="1">
    <source>
        <dbReference type="Pfam" id="PF13360"/>
    </source>
</evidence>
<dbReference type="RefSeq" id="WP_348944506.1">
    <property type="nucleotide sequence ID" value="NZ_CP157355.1"/>
</dbReference>
<name>A0AAU7F7L4_9NEIS</name>
<feature type="domain" description="Pyrrolo-quinoline quinone repeat" evidence="1">
    <location>
        <begin position="33"/>
        <end position="199"/>
    </location>
</feature>
<dbReference type="SMART" id="SM00564">
    <property type="entry name" value="PQQ"/>
    <property type="match status" value="5"/>
</dbReference>
<sequence>MLEKTTFNTASRWMAGLLLGGVLLQAQVQAASIQWEFRSGAPIRGGVLPDQQGGVVFGNLAGQVFSLDAQQKLRWQRKLAGAISTTPLQSGSLILLASSQGVSALDAATGALRWHYTMPEHAPSDIWDSLNPEPLLLGQQLLVALGRELVLLDVAQGKPVWRQALAEIVTATPAIDGQIAYLASEYGTLSRVDWRSGKLLSQHRAADGMIQSQPVRVGKSLVFASRDGKIRGWDIQQRKTRWEVDHGSSWVMASALADRGRVVIGSSDSFLVQQIDGQTGRVIWQVPSRQNIFRQAVLAHEQYWFATGDTYAPAKAGQLLAINRQGQPTQRLELPAAAFGQLRATATTTATSLLVGAENGVLYAIKPD</sequence>